<evidence type="ECO:0008006" key="3">
    <source>
        <dbReference type="Google" id="ProtNLM"/>
    </source>
</evidence>
<evidence type="ECO:0000313" key="2">
    <source>
        <dbReference type="Proteomes" id="UP000475249"/>
    </source>
</evidence>
<dbReference type="Proteomes" id="UP000475249">
    <property type="component" value="Unassembled WGS sequence"/>
</dbReference>
<proteinExistence type="predicted"/>
<dbReference type="RefSeq" id="WP_161436313.1">
    <property type="nucleotide sequence ID" value="NZ_WXYO01000006.1"/>
</dbReference>
<sequence length="433" mass="50305">MKSLSETDQRLLEELKKRIEKMSGLGSSTDWAQKDYEFLLFFIEEETGERLSLTTIKRIWKNEYNRLPHLATLDVLSRLAYGSNWHSLKKKKADNLKSPLSSLAPKKNQLKKITTYGLPALIIPLAIFLAWTTGRQDQEPQPVTYNSREISFSFKKTLDNKIPNTVIFNYDLSSVEADSFFLQQSWDRSRRVQISKENKERTDIYYVPGYFTAKLIANDQIVKEIPVHITNDGWFIAARQPMSNILTFSERHWLRQGFLGISKNSLESKKIDLNEQFQQAFYYVKDFELDGDNFYYETKFRIQNLDEVDCPIFNFHIQGVKGYYWIMFGNKGCESELSMRLGDAQHYGKTEDLSKFGTEVSEWQQLTISVVDKKVNIGLNGTTIFEGSYTESVGGIMEISYFTNSPGFIDDVELRDLKGNVRFSDNFDWLIQE</sequence>
<accession>A0A6L9EEV7</accession>
<protein>
    <recommendedName>
        <fullName evidence="3">3-keto-disaccharide hydrolase domain-containing protein</fullName>
    </recommendedName>
</protein>
<comment type="caution">
    <text evidence="1">The sequence shown here is derived from an EMBL/GenBank/DDBJ whole genome shotgun (WGS) entry which is preliminary data.</text>
</comment>
<dbReference type="AlphaFoldDB" id="A0A6L9EEV7"/>
<reference evidence="1 2" key="1">
    <citation type="submission" date="2020-01" db="EMBL/GenBank/DDBJ databases">
        <title>Bacteria diversity of Porities sp.</title>
        <authorList>
            <person name="Wang G."/>
        </authorList>
    </citation>
    <scope>NUCLEOTIDE SEQUENCE [LARGE SCALE GENOMIC DNA]</scope>
    <source>
        <strain evidence="1 2">R33</strain>
    </source>
</reference>
<evidence type="ECO:0000313" key="1">
    <source>
        <dbReference type="EMBL" id="NAS13275.1"/>
    </source>
</evidence>
<dbReference type="EMBL" id="WXYO01000006">
    <property type="protein sequence ID" value="NAS13275.1"/>
    <property type="molecule type" value="Genomic_DNA"/>
</dbReference>
<gene>
    <name evidence="1" type="ORF">GTQ38_14755</name>
</gene>
<organism evidence="1 2">
    <name type="scientific">Poritiphilus flavus</name>
    <dbReference type="NCBI Taxonomy" id="2697053"/>
    <lineage>
        <taxon>Bacteria</taxon>
        <taxon>Pseudomonadati</taxon>
        <taxon>Bacteroidota</taxon>
        <taxon>Flavobacteriia</taxon>
        <taxon>Flavobacteriales</taxon>
        <taxon>Flavobacteriaceae</taxon>
        <taxon>Poritiphilus</taxon>
    </lineage>
</organism>
<keyword evidence="2" id="KW-1185">Reference proteome</keyword>
<name>A0A6L9EEV7_9FLAO</name>